<accession>W9H7F9</accession>
<dbReference type="RefSeq" id="WP_051511524.1">
    <property type="nucleotide sequence ID" value="NZ_AVFL01000002.1"/>
</dbReference>
<evidence type="ECO:0000313" key="11">
    <source>
        <dbReference type="Proteomes" id="UP000019486"/>
    </source>
</evidence>
<gene>
    <name evidence="10" type="ORF">N825_19840</name>
</gene>
<dbReference type="STRING" id="1385369.N825_19840"/>
<feature type="transmembrane region" description="Helical" evidence="7">
    <location>
        <begin position="414"/>
        <end position="436"/>
    </location>
</feature>
<feature type="transmembrane region" description="Helical" evidence="7">
    <location>
        <begin position="26"/>
        <end position="43"/>
    </location>
</feature>
<keyword evidence="5 7" id="KW-0472">Membrane</keyword>
<keyword evidence="3 7" id="KW-0812">Transmembrane</keyword>
<dbReference type="Pfam" id="PF03772">
    <property type="entry name" value="Competence"/>
    <property type="match status" value="1"/>
</dbReference>
<dbReference type="PANTHER" id="PTHR30619:SF1">
    <property type="entry name" value="RECOMBINATION PROTEIN 2"/>
    <property type="match status" value="1"/>
</dbReference>
<dbReference type="GO" id="GO:0005886">
    <property type="term" value="C:plasma membrane"/>
    <property type="evidence" value="ECO:0007669"/>
    <property type="project" value="UniProtKB-SubCell"/>
</dbReference>
<dbReference type="PANTHER" id="PTHR30619">
    <property type="entry name" value="DNA INTERNALIZATION/COMPETENCE PROTEIN COMEC/REC2"/>
    <property type="match status" value="1"/>
</dbReference>
<feature type="domain" description="ComEC/Rec2-related protein" evidence="8">
    <location>
        <begin position="246"/>
        <end position="529"/>
    </location>
</feature>
<dbReference type="NCBIfam" id="TIGR00360">
    <property type="entry name" value="ComEC_N-term"/>
    <property type="match status" value="1"/>
</dbReference>
<name>W9H7F9_9PROT</name>
<reference evidence="10 11" key="1">
    <citation type="submission" date="2013-08" db="EMBL/GenBank/DDBJ databases">
        <title>The genome sequence of Skermanella stibiiresistens.</title>
        <authorList>
            <person name="Zhu W."/>
            <person name="Wang G."/>
        </authorList>
    </citation>
    <scope>NUCLEOTIDE SEQUENCE [LARGE SCALE GENOMIC DNA]</scope>
    <source>
        <strain evidence="10 11">SB22</strain>
    </source>
</reference>
<evidence type="ECO:0000256" key="3">
    <source>
        <dbReference type="ARBA" id="ARBA00022692"/>
    </source>
</evidence>
<comment type="subcellular location">
    <subcellularLocation>
        <location evidence="1">Cell membrane</location>
        <topology evidence="1">Multi-pass membrane protein</topology>
    </subcellularLocation>
</comment>
<keyword evidence="4 7" id="KW-1133">Transmembrane helix</keyword>
<evidence type="ECO:0000259" key="9">
    <source>
        <dbReference type="Pfam" id="PF13567"/>
    </source>
</evidence>
<dbReference type="AlphaFoldDB" id="W9H7F9"/>
<feature type="transmembrane region" description="Helical" evidence="7">
    <location>
        <begin position="371"/>
        <end position="393"/>
    </location>
</feature>
<dbReference type="InterPro" id="IPR025405">
    <property type="entry name" value="DUF4131"/>
</dbReference>
<dbReference type="InterPro" id="IPR052159">
    <property type="entry name" value="Competence_DNA_uptake"/>
</dbReference>
<dbReference type="PATRIC" id="fig|1385369.3.peg.889"/>
<feature type="transmembrane region" description="Helical" evidence="7">
    <location>
        <begin position="267"/>
        <end position="296"/>
    </location>
</feature>
<evidence type="ECO:0000256" key="1">
    <source>
        <dbReference type="ARBA" id="ARBA00004651"/>
    </source>
</evidence>
<evidence type="ECO:0000313" key="10">
    <source>
        <dbReference type="EMBL" id="EWY42155.1"/>
    </source>
</evidence>
<sequence length="708" mass="75702">MMATLSISAYLARALADRLMAERERWILWLPVGIGLGVAWYFALYTEPPAWAGAAATTLFVTASLLARHRAIAPLVCLAALSVALGFTAAQFRTARVAAPILAREIGPVPVTGRVLGVDRLEKGVRVLLTELSIPRLAADATPGMVRIRLRDAAQAASPGERIRVKAVLAPPGAPVAPGAHDFARTAFFAGIGGNGYAVGQVERVEPVPVGEWADAMAAVERFRLRMSDRINSLIGGSEGRVIDALMTGEQTGIPEHVMNDFRVSGLAHLLSISGLHVSLVAGLIFVPVRALLALIEPVALNWAIKKIAAVAAMAGTVCYMLLVGSPVPTERSVLMTGLALGAILMDRNPFSMRLIAFAATVLLLKEPESLLGASFQMSFGAVTALIAAYEVISPAWRRLRLNRGPFGRAMLQIAGIVVTSVVASLATTPFSMFHFQQIQYYGVLSNMIAVPVTSFWVMPLCLISYLAMPFGLDQPFLVLVGWGATAILETARLTAALPGASQLIEAMPALALPLVALGGCWLTLWRRRWRLLGVPIILGALLTAAFHDPPDILVDEEGKLMAVRDADGGLSLSSRIAGRFDASIWLRRDGRLEGGVWPREGKGAGGLLDCDRSGCLYRAKGRTVALARVRQALTEDCGVADVVISADPAPRACSAKLVVDLWRLRREGAHQIWLSPGAMRVATVAAERGDRPWTKPSHDKGLARQPD</sequence>
<dbReference type="EMBL" id="AVFL01000002">
    <property type="protein sequence ID" value="EWY42155.1"/>
    <property type="molecule type" value="Genomic_DNA"/>
</dbReference>
<keyword evidence="2" id="KW-1003">Cell membrane</keyword>
<feature type="transmembrane region" description="Helical" evidence="7">
    <location>
        <begin position="476"/>
        <end position="495"/>
    </location>
</feature>
<evidence type="ECO:0000256" key="2">
    <source>
        <dbReference type="ARBA" id="ARBA00022475"/>
    </source>
</evidence>
<dbReference type="InterPro" id="IPR004477">
    <property type="entry name" value="ComEC_N"/>
</dbReference>
<evidence type="ECO:0000256" key="6">
    <source>
        <dbReference type="SAM" id="MobiDB-lite"/>
    </source>
</evidence>
<evidence type="ECO:0000256" key="5">
    <source>
        <dbReference type="ARBA" id="ARBA00023136"/>
    </source>
</evidence>
<evidence type="ECO:0000256" key="7">
    <source>
        <dbReference type="SAM" id="Phobius"/>
    </source>
</evidence>
<comment type="caution">
    <text evidence="10">The sequence shown here is derived from an EMBL/GenBank/DDBJ whole genome shotgun (WGS) entry which is preliminary data.</text>
</comment>
<feature type="transmembrane region" description="Helical" evidence="7">
    <location>
        <begin position="448"/>
        <end position="469"/>
    </location>
</feature>
<feature type="region of interest" description="Disordered" evidence="6">
    <location>
        <begin position="689"/>
        <end position="708"/>
    </location>
</feature>
<feature type="transmembrane region" description="Helical" evidence="7">
    <location>
        <begin position="507"/>
        <end position="525"/>
    </location>
</feature>
<evidence type="ECO:0000259" key="8">
    <source>
        <dbReference type="Pfam" id="PF03772"/>
    </source>
</evidence>
<dbReference type="Pfam" id="PF13567">
    <property type="entry name" value="DUF4131"/>
    <property type="match status" value="1"/>
</dbReference>
<dbReference type="Proteomes" id="UP000019486">
    <property type="component" value="Unassembled WGS sequence"/>
</dbReference>
<keyword evidence="11" id="KW-1185">Reference proteome</keyword>
<proteinExistence type="predicted"/>
<feature type="transmembrane region" description="Helical" evidence="7">
    <location>
        <begin position="50"/>
        <end position="66"/>
    </location>
</feature>
<protein>
    <submittedName>
        <fullName evidence="10">Competence protein ComEC</fullName>
    </submittedName>
</protein>
<organism evidence="10 11">
    <name type="scientific">Skermanella stibiiresistens SB22</name>
    <dbReference type="NCBI Taxonomy" id="1385369"/>
    <lineage>
        <taxon>Bacteria</taxon>
        <taxon>Pseudomonadati</taxon>
        <taxon>Pseudomonadota</taxon>
        <taxon>Alphaproteobacteria</taxon>
        <taxon>Rhodospirillales</taxon>
        <taxon>Azospirillaceae</taxon>
        <taxon>Skermanella</taxon>
    </lineage>
</organism>
<feature type="transmembrane region" description="Helical" evidence="7">
    <location>
        <begin position="308"/>
        <end position="328"/>
    </location>
</feature>
<feature type="transmembrane region" description="Helical" evidence="7">
    <location>
        <begin position="72"/>
        <end position="92"/>
    </location>
</feature>
<evidence type="ECO:0000256" key="4">
    <source>
        <dbReference type="ARBA" id="ARBA00022989"/>
    </source>
</evidence>
<feature type="domain" description="DUF4131" evidence="9">
    <location>
        <begin position="47"/>
        <end position="200"/>
    </location>
</feature>